<gene>
    <name evidence="3" type="ORF">BZB76_1298</name>
</gene>
<organism evidence="3 4">
    <name type="scientific">Actinomadura pelletieri DSM 43383</name>
    <dbReference type="NCBI Taxonomy" id="1120940"/>
    <lineage>
        <taxon>Bacteria</taxon>
        <taxon>Bacillati</taxon>
        <taxon>Actinomycetota</taxon>
        <taxon>Actinomycetes</taxon>
        <taxon>Streptosporangiales</taxon>
        <taxon>Thermomonosporaceae</taxon>
        <taxon>Actinomadura</taxon>
    </lineage>
</organism>
<evidence type="ECO:0000313" key="3">
    <source>
        <dbReference type="EMBL" id="RKS79819.1"/>
    </source>
</evidence>
<name>A0A495R011_9ACTN</name>
<evidence type="ECO:0000259" key="2">
    <source>
        <dbReference type="Pfam" id="PF04149"/>
    </source>
</evidence>
<evidence type="ECO:0000256" key="1">
    <source>
        <dbReference type="SAM" id="MobiDB-lite"/>
    </source>
</evidence>
<dbReference type="EMBL" id="RBWU01000001">
    <property type="protein sequence ID" value="RKS79819.1"/>
    <property type="molecule type" value="Genomic_DNA"/>
</dbReference>
<dbReference type="Pfam" id="PF04149">
    <property type="entry name" value="DUF397"/>
    <property type="match status" value="1"/>
</dbReference>
<dbReference type="InterPro" id="IPR007278">
    <property type="entry name" value="DUF397"/>
</dbReference>
<proteinExistence type="predicted"/>
<accession>A0A495R011</accession>
<dbReference type="RefSeq" id="WP_211342846.1">
    <property type="nucleotide sequence ID" value="NZ_RBWU01000001.1"/>
</dbReference>
<comment type="caution">
    <text evidence="3">The sequence shown here is derived from an EMBL/GenBank/DDBJ whole genome shotgun (WGS) entry which is preliminary data.</text>
</comment>
<feature type="region of interest" description="Disordered" evidence="1">
    <location>
        <begin position="30"/>
        <end position="73"/>
    </location>
</feature>
<protein>
    <submittedName>
        <fullName evidence="3">Uncharacterized protein DUF397</fullName>
    </submittedName>
</protein>
<dbReference type="Proteomes" id="UP000274601">
    <property type="component" value="Unassembled WGS sequence"/>
</dbReference>
<feature type="domain" description="DUF397" evidence="2">
    <location>
        <begin position="2"/>
        <end position="39"/>
    </location>
</feature>
<reference evidence="3 4" key="1">
    <citation type="submission" date="2018-10" db="EMBL/GenBank/DDBJ databases">
        <title>Genomic Encyclopedia of Archaeal and Bacterial Type Strains, Phase II (KMG-II): from individual species to whole genera.</title>
        <authorList>
            <person name="Goeker M."/>
        </authorList>
    </citation>
    <scope>NUCLEOTIDE SEQUENCE [LARGE SCALE GENOMIC DNA]</scope>
    <source>
        <strain evidence="3 4">DSM 43383</strain>
    </source>
</reference>
<keyword evidence="4" id="KW-1185">Reference proteome</keyword>
<feature type="compositionally biased region" description="Basic and acidic residues" evidence="1">
    <location>
        <begin position="64"/>
        <end position="73"/>
    </location>
</feature>
<dbReference type="AlphaFoldDB" id="A0A495R011"/>
<feature type="compositionally biased region" description="Pro residues" evidence="1">
    <location>
        <begin position="38"/>
        <end position="49"/>
    </location>
</feature>
<sequence>MATWRKSSHSDETGGHCVEMAAIPGAIAIRDSKTPYAPTAPSPLQPSPPSFTRRNRATSTTEGANHDHMAQIY</sequence>
<evidence type="ECO:0000313" key="4">
    <source>
        <dbReference type="Proteomes" id="UP000274601"/>
    </source>
</evidence>